<name>A0A0C3E0R8_9AGAM</name>
<proteinExistence type="predicted"/>
<dbReference type="EMBL" id="KN822049">
    <property type="protein sequence ID" value="KIM61686.1"/>
    <property type="molecule type" value="Genomic_DNA"/>
</dbReference>
<reference evidence="2" key="2">
    <citation type="submission" date="2015-01" db="EMBL/GenBank/DDBJ databases">
        <title>Evolutionary Origins and Diversification of the Mycorrhizal Mutualists.</title>
        <authorList>
            <consortium name="DOE Joint Genome Institute"/>
            <consortium name="Mycorrhizal Genomics Consortium"/>
            <person name="Kohler A."/>
            <person name="Kuo A."/>
            <person name="Nagy L.G."/>
            <person name="Floudas D."/>
            <person name="Copeland A."/>
            <person name="Barry K.W."/>
            <person name="Cichocki N."/>
            <person name="Veneault-Fourrey C."/>
            <person name="LaButti K."/>
            <person name="Lindquist E.A."/>
            <person name="Lipzen A."/>
            <person name="Lundell T."/>
            <person name="Morin E."/>
            <person name="Murat C."/>
            <person name="Riley R."/>
            <person name="Ohm R."/>
            <person name="Sun H."/>
            <person name="Tunlid A."/>
            <person name="Henrissat B."/>
            <person name="Grigoriev I.V."/>
            <person name="Hibbett D.S."/>
            <person name="Martin F."/>
        </authorList>
    </citation>
    <scope>NUCLEOTIDE SEQUENCE [LARGE SCALE GENOMIC DNA]</scope>
    <source>
        <strain evidence="2">Foug A</strain>
    </source>
</reference>
<protein>
    <submittedName>
        <fullName evidence="1">Uncharacterized protein</fullName>
    </submittedName>
</protein>
<gene>
    <name evidence="1" type="ORF">SCLCIDRAFT_1215773</name>
</gene>
<reference evidence="1 2" key="1">
    <citation type="submission" date="2014-04" db="EMBL/GenBank/DDBJ databases">
        <authorList>
            <consortium name="DOE Joint Genome Institute"/>
            <person name="Kuo A."/>
            <person name="Kohler A."/>
            <person name="Nagy L.G."/>
            <person name="Floudas D."/>
            <person name="Copeland A."/>
            <person name="Barry K.W."/>
            <person name="Cichocki N."/>
            <person name="Veneault-Fourrey C."/>
            <person name="LaButti K."/>
            <person name="Lindquist E.A."/>
            <person name="Lipzen A."/>
            <person name="Lundell T."/>
            <person name="Morin E."/>
            <person name="Murat C."/>
            <person name="Sun H."/>
            <person name="Tunlid A."/>
            <person name="Henrissat B."/>
            <person name="Grigoriev I.V."/>
            <person name="Hibbett D.S."/>
            <person name="Martin F."/>
            <person name="Nordberg H.P."/>
            <person name="Cantor M.N."/>
            <person name="Hua S.X."/>
        </authorList>
    </citation>
    <scope>NUCLEOTIDE SEQUENCE [LARGE SCALE GENOMIC DNA]</scope>
    <source>
        <strain evidence="1 2">Foug A</strain>
    </source>
</reference>
<evidence type="ECO:0000313" key="2">
    <source>
        <dbReference type="Proteomes" id="UP000053989"/>
    </source>
</evidence>
<accession>A0A0C3E0R8</accession>
<dbReference type="AlphaFoldDB" id="A0A0C3E0R8"/>
<keyword evidence="2" id="KW-1185">Reference proteome</keyword>
<dbReference type="HOGENOM" id="CLU_2559655_0_0_1"/>
<sequence>MYRTHIRTIPKQLVGQDTVPVYRFEHDGSMERMWDVHSNTFVGLMLSMTFYLRKPVGRTRFGEHSRPWELGRWNGEYRRGEQ</sequence>
<organism evidence="1 2">
    <name type="scientific">Scleroderma citrinum Foug A</name>
    <dbReference type="NCBI Taxonomy" id="1036808"/>
    <lineage>
        <taxon>Eukaryota</taxon>
        <taxon>Fungi</taxon>
        <taxon>Dikarya</taxon>
        <taxon>Basidiomycota</taxon>
        <taxon>Agaricomycotina</taxon>
        <taxon>Agaricomycetes</taxon>
        <taxon>Agaricomycetidae</taxon>
        <taxon>Boletales</taxon>
        <taxon>Sclerodermatineae</taxon>
        <taxon>Sclerodermataceae</taxon>
        <taxon>Scleroderma</taxon>
    </lineage>
</organism>
<evidence type="ECO:0000313" key="1">
    <source>
        <dbReference type="EMBL" id="KIM61686.1"/>
    </source>
</evidence>
<dbReference type="InParanoid" id="A0A0C3E0R8"/>
<dbReference type="Proteomes" id="UP000053989">
    <property type="component" value="Unassembled WGS sequence"/>
</dbReference>